<dbReference type="PANTHER" id="PTHR40763:SF5">
    <property type="entry name" value="MEMBRANE PROTEIN"/>
    <property type="match status" value="1"/>
</dbReference>
<organism evidence="2 3">
    <name type="scientific">Actinomadura rudentiformis</name>
    <dbReference type="NCBI Taxonomy" id="359158"/>
    <lineage>
        <taxon>Bacteria</taxon>
        <taxon>Bacillati</taxon>
        <taxon>Actinomycetota</taxon>
        <taxon>Actinomycetes</taxon>
        <taxon>Streptosporangiales</taxon>
        <taxon>Thermomonosporaceae</taxon>
        <taxon>Actinomadura</taxon>
    </lineage>
</organism>
<accession>A0A6H9YQB6</accession>
<evidence type="ECO:0000313" key="2">
    <source>
        <dbReference type="EMBL" id="KAB2345083.1"/>
    </source>
</evidence>
<evidence type="ECO:0000259" key="1">
    <source>
        <dbReference type="Pfam" id="PF08044"/>
    </source>
</evidence>
<keyword evidence="3" id="KW-1185">Reference proteome</keyword>
<dbReference type="AlphaFoldDB" id="A0A6H9YQB6"/>
<dbReference type="Pfam" id="PF08044">
    <property type="entry name" value="DUF1707"/>
    <property type="match status" value="1"/>
</dbReference>
<dbReference type="Proteomes" id="UP000468735">
    <property type="component" value="Unassembled WGS sequence"/>
</dbReference>
<evidence type="ECO:0000313" key="3">
    <source>
        <dbReference type="Proteomes" id="UP000468735"/>
    </source>
</evidence>
<name>A0A6H9YQB6_9ACTN</name>
<protein>
    <submittedName>
        <fullName evidence="2">DUF1707 domain-containing protein</fullName>
    </submittedName>
</protein>
<reference evidence="2 3" key="1">
    <citation type="submission" date="2019-09" db="EMBL/GenBank/DDBJ databases">
        <title>Actinomadura physcomitrii sp. nov., a novel actinomycete isolated from moss [Physcomitrium sphaericum (Ludw) Fuernr].</title>
        <authorList>
            <person name="Zhuang X."/>
            <person name="Liu C."/>
        </authorList>
    </citation>
    <scope>NUCLEOTIDE SEQUENCE [LARGE SCALE GENOMIC DNA]</scope>
    <source>
        <strain evidence="2 3">HMC1</strain>
    </source>
</reference>
<sequence>MTDESSPELRASHADRDRVVEQLRIAAGDGRLTLDELDERLEKALAARTAGELVELVNDLPLSGPPAPKDLVQIDVQAATSRREGRWVVPRVLEVTVDSGSVVLDLSTAVITNPTLRIKATVTSGSLRLVTRPGIEVDADQVKVRSGSVQVRTPPGGDPATFLRVEVAGSVDSGSIVARPPRRSLLAWLLRRPPGYGTIGPGV</sequence>
<dbReference type="InterPro" id="IPR012551">
    <property type="entry name" value="DUF1707_SHOCT-like"/>
</dbReference>
<gene>
    <name evidence="2" type="ORF">F8566_27770</name>
</gene>
<proteinExistence type="predicted"/>
<dbReference type="RefSeq" id="WP_151564795.1">
    <property type="nucleotide sequence ID" value="NZ_WBMT01000014.1"/>
</dbReference>
<dbReference type="EMBL" id="WBMT01000014">
    <property type="protein sequence ID" value="KAB2345083.1"/>
    <property type="molecule type" value="Genomic_DNA"/>
</dbReference>
<feature type="domain" description="DUF1707" evidence="1">
    <location>
        <begin position="9"/>
        <end position="61"/>
    </location>
</feature>
<comment type="caution">
    <text evidence="2">The sequence shown here is derived from an EMBL/GenBank/DDBJ whole genome shotgun (WGS) entry which is preliminary data.</text>
</comment>
<dbReference type="PANTHER" id="PTHR40763">
    <property type="entry name" value="MEMBRANE PROTEIN-RELATED"/>
    <property type="match status" value="1"/>
</dbReference>
<dbReference type="OrthoDB" id="3428481at2"/>